<evidence type="ECO:0000313" key="6">
    <source>
        <dbReference type="Proteomes" id="UP000004816"/>
    </source>
</evidence>
<feature type="domain" description="SGNH hydrolase-type esterase" evidence="4">
    <location>
        <begin position="141"/>
        <end position="379"/>
    </location>
</feature>
<dbReference type="GO" id="GO:0006629">
    <property type="term" value="P:lipid metabolic process"/>
    <property type="evidence" value="ECO:0007669"/>
    <property type="project" value="TreeGrafter"/>
</dbReference>
<feature type="active site" description="Nucleophile" evidence="1">
    <location>
        <position position="145"/>
    </location>
</feature>
<dbReference type="InterPro" id="IPR036514">
    <property type="entry name" value="SGNH_hydro_sf"/>
</dbReference>
<dbReference type="Proteomes" id="UP000004816">
    <property type="component" value="Unassembled WGS sequence"/>
</dbReference>
<dbReference type="PANTHER" id="PTHR37981">
    <property type="entry name" value="LIPASE 2"/>
    <property type="match status" value="1"/>
</dbReference>
<protein>
    <recommendedName>
        <fullName evidence="4">SGNH hydrolase-type esterase domain-containing protein</fullName>
    </recommendedName>
</protein>
<dbReference type="GO" id="GO:0016788">
    <property type="term" value="F:hydrolase activity, acting on ester bonds"/>
    <property type="evidence" value="ECO:0007669"/>
    <property type="project" value="InterPro"/>
</dbReference>
<proteinExistence type="predicted"/>
<evidence type="ECO:0000313" key="5">
    <source>
        <dbReference type="EMBL" id="EFV15017.2"/>
    </source>
</evidence>
<dbReference type="AlphaFoldDB" id="E5XKV4"/>
<dbReference type="Pfam" id="PF13472">
    <property type="entry name" value="Lipase_GDSL_2"/>
    <property type="match status" value="1"/>
</dbReference>
<dbReference type="HOGENOM" id="CLU_729349_0_0_11"/>
<gene>
    <name evidence="5" type="ORF">HMPREF9336_00123</name>
</gene>
<evidence type="ECO:0000256" key="2">
    <source>
        <dbReference type="PIRSR" id="PIRSR637460-2"/>
    </source>
</evidence>
<feature type="compositionally biased region" description="Pro residues" evidence="3">
    <location>
        <begin position="117"/>
        <end position="133"/>
    </location>
</feature>
<evidence type="ECO:0000256" key="1">
    <source>
        <dbReference type="PIRSR" id="PIRSR637460-1"/>
    </source>
</evidence>
<dbReference type="InterPro" id="IPR037460">
    <property type="entry name" value="SEST-like"/>
</dbReference>
<keyword evidence="6" id="KW-1185">Reference proteome</keyword>
<feature type="compositionally biased region" description="Pro residues" evidence="3">
    <location>
        <begin position="47"/>
        <end position="110"/>
    </location>
</feature>
<reference evidence="5 6" key="1">
    <citation type="journal article" date="2011" name="Stand. Genomic Sci.">
        <title>High quality draft genome sequence of Segniliparus rugosus CDC 945(T)= (ATCC BAA-974(T)).</title>
        <authorList>
            <person name="Earl A.M."/>
            <person name="Desjardins C.A."/>
            <person name="Fitzgerald M.G."/>
            <person name="Arachchi H.M."/>
            <person name="Zeng Q."/>
            <person name="Mehta T."/>
            <person name="Griggs A."/>
            <person name="Birren B.W."/>
            <person name="Toney N.C."/>
            <person name="Carr J."/>
            <person name="Posey J."/>
            <person name="Butler W.R."/>
        </authorList>
    </citation>
    <scope>NUCLEOTIDE SEQUENCE [LARGE SCALE GENOMIC DNA]</scope>
    <source>
        <strain evidence="6">ATCC BAA-974 / DSM 45345 / CCUG 50838 / CIP 108380 / JCM 13579 / CDC 945</strain>
    </source>
</reference>
<name>E5XKV4_SEGRC</name>
<dbReference type="EMBL" id="ACZI02000003">
    <property type="protein sequence ID" value="EFV15017.2"/>
    <property type="molecule type" value="Genomic_DNA"/>
</dbReference>
<dbReference type="CDD" id="cd01823">
    <property type="entry name" value="SEST_like"/>
    <property type="match status" value="1"/>
</dbReference>
<feature type="disulfide bond" evidence="2">
    <location>
        <begin position="245"/>
        <end position="250"/>
    </location>
</feature>
<dbReference type="PANTHER" id="PTHR37981:SF1">
    <property type="entry name" value="SGNH HYDROLASE-TYPE ESTERASE DOMAIN-CONTAINING PROTEIN"/>
    <property type="match status" value="1"/>
</dbReference>
<dbReference type="Gene3D" id="3.40.50.1110">
    <property type="entry name" value="SGNH hydrolase"/>
    <property type="match status" value="1"/>
</dbReference>
<feature type="compositionally biased region" description="Pro residues" evidence="3">
    <location>
        <begin position="18"/>
        <end position="38"/>
    </location>
</feature>
<comment type="caution">
    <text evidence="5">The sequence shown here is derived from an EMBL/GenBank/DDBJ whole genome shotgun (WGS) entry which is preliminary data.</text>
</comment>
<feature type="disulfide bond" evidence="2">
    <location>
        <begin position="162"/>
        <end position="190"/>
    </location>
</feature>
<dbReference type="SUPFAM" id="SSF52266">
    <property type="entry name" value="SGNH hydrolase"/>
    <property type="match status" value="1"/>
</dbReference>
<evidence type="ECO:0000256" key="3">
    <source>
        <dbReference type="SAM" id="MobiDB-lite"/>
    </source>
</evidence>
<dbReference type="STRING" id="679197.HMPREF9336_00123"/>
<evidence type="ECO:0000259" key="4">
    <source>
        <dbReference type="Pfam" id="PF13472"/>
    </source>
</evidence>
<feature type="region of interest" description="Disordered" evidence="3">
    <location>
        <begin position="1"/>
        <end position="133"/>
    </location>
</feature>
<dbReference type="eggNOG" id="COG2755">
    <property type="taxonomic scope" value="Bacteria"/>
</dbReference>
<organism evidence="5 6">
    <name type="scientific">Segniliparus rugosus (strain ATCC BAA-974 / DSM 45345 / CCUG 50838 / CIP 108380 / JCM 13579 / CDC 945)</name>
    <dbReference type="NCBI Taxonomy" id="679197"/>
    <lineage>
        <taxon>Bacteria</taxon>
        <taxon>Bacillati</taxon>
        <taxon>Actinomycetota</taxon>
        <taxon>Actinomycetes</taxon>
        <taxon>Mycobacteriales</taxon>
        <taxon>Segniliparaceae</taxon>
        <taxon>Segniliparus</taxon>
    </lineage>
</organism>
<dbReference type="InterPro" id="IPR013830">
    <property type="entry name" value="SGNH_hydro"/>
</dbReference>
<feature type="active site" evidence="1">
    <location>
        <position position="371"/>
    </location>
</feature>
<sequence>MALVGLSCGALAKADPTDPTPAPPAPVTILPPAPPSAPPAAEAPATPATPAPPAPDGAAPATPPPAPPAAEAPATPAPPAPDGAAPATPPPAPPAAEAPAAPATPAPPAPDGAAPATPAPATPAPDGAAPPAPAQVHKYVAFGDSYASAPFQDPVDDPSEWCRRSFSNYPSKVAEAYGLERGTAFLDLSCSGGTTYGLTSVVPGGLGWGGQPTALIDSITPDTDLVTITMGMSNDTLSAVLFRGCGGGNCQAKVEGTQQLADMNEFMQRVTDTTAEAAKQIHQIAPNAKVLFVGYLRSGAGWCEAWGAYNADDAAYIDALQARTNEALKAAAAQSGSQYVDVNTHGDHGVCSEEPWVRGDGSHSGAPMALHPTPEGHAAVARDVLNALGHP</sequence>
<accession>E5XKV4</accession>
<keyword evidence="2" id="KW-1015">Disulfide bond</keyword>